<evidence type="ECO:0000313" key="2">
    <source>
        <dbReference type="Proteomes" id="UP000034543"/>
    </source>
</evidence>
<dbReference type="Pfam" id="PF13578">
    <property type="entry name" value="Methyltransf_24"/>
    <property type="match status" value="1"/>
</dbReference>
<dbReference type="Gene3D" id="3.40.50.150">
    <property type="entry name" value="Vaccinia Virus protein VP39"/>
    <property type="match status" value="1"/>
</dbReference>
<dbReference type="SUPFAM" id="SSF53335">
    <property type="entry name" value="S-adenosyl-L-methionine-dependent methyltransferases"/>
    <property type="match status" value="1"/>
</dbReference>
<protein>
    <recommendedName>
        <fullName evidence="3">Class I SAM-dependent methyltransferase</fullName>
    </recommendedName>
</protein>
<dbReference type="Proteomes" id="UP000034543">
    <property type="component" value="Unassembled WGS sequence"/>
</dbReference>
<reference evidence="1 2" key="1">
    <citation type="journal article" date="2015" name="Nature">
        <title>rRNA introns, odd ribosomes, and small enigmatic genomes across a large radiation of phyla.</title>
        <authorList>
            <person name="Brown C.T."/>
            <person name="Hug L.A."/>
            <person name="Thomas B.C."/>
            <person name="Sharon I."/>
            <person name="Castelle C.J."/>
            <person name="Singh A."/>
            <person name="Wilkins M.J."/>
            <person name="Williams K.H."/>
            <person name="Banfield J.F."/>
        </authorList>
    </citation>
    <scope>NUCLEOTIDE SEQUENCE [LARGE SCALE GENOMIC DNA]</scope>
</reference>
<dbReference type="AlphaFoldDB" id="A0A0G1CDH2"/>
<evidence type="ECO:0000313" key="1">
    <source>
        <dbReference type="EMBL" id="KKS83710.1"/>
    </source>
</evidence>
<dbReference type="STRING" id="1618436.UV59_C0033G0008"/>
<accession>A0A0G1CDH2</accession>
<sequence length="191" mass="22577">MNNNFKNPPWYSSYEKNNYGELFYGLMRVYQPKQVVELGTKAGYSAYHMARGLRANGKGTLDCYDLWEKYKFNSVPKSKAQENLKQYKDIIRLHLRDAIGVDKKYKAVDILHVDLSNEGGILDKIIPHWIHKVRQVIIIEGGSAEHDRLPWMIRYKKKPIVTWLEEFRHKHSDIEYFTFIPFLSVTVLRKK</sequence>
<organism evidence="1 2">
    <name type="scientific">Candidatus Gottesmanbacteria bacterium GW2011_GWA1_43_11</name>
    <dbReference type="NCBI Taxonomy" id="1618436"/>
    <lineage>
        <taxon>Bacteria</taxon>
        <taxon>Candidatus Gottesmaniibacteriota</taxon>
    </lineage>
</organism>
<dbReference type="EMBL" id="LCFB01000033">
    <property type="protein sequence ID" value="KKS83710.1"/>
    <property type="molecule type" value="Genomic_DNA"/>
</dbReference>
<name>A0A0G1CDH2_9BACT</name>
<comment type="caution">
    <text evidence="1">The sequence shown here is derived from an EMBL/GenBank/DDBJ whole genome shotgun (WGS) entry which is preliminary data.</text>
</comment>
<dbReference type="InterPro" id="IPR029063">
    <property type="entry name" value="SAM-dependent_MTases_sf"/>
</dbReference>
<evidence type="ECO:0008006" key="3">
    <source>
        <dbReference type="Google" id="ProtNLM"/>
    </source>
</evidence>
<proteinExistence type="predicted"/>
<gene>
    <name evidence="1" type="ORF">UV59_C0033G0008</name>
</gene>